<protein>
    <submittedName>
        <fullName evidence="1">Uncharacterized protein</fullName>
    </submittedName>
</protein>
<accession>A0A6L2JAX0</accession>
<gene>
    <name evidence="1" type="ORF">Tci_006136</name>
</gene>
<evidence type="ECO:0000313" key="1">
    <source>
        <dbReference type="EMBL" id="GEU34158.1"/>
    </source>
</evidence>
<name>A0A6L2JAX0_TANCI</name>
<dbReference type="EMBL" id="BKCJ010000545">
    <property type="protein sequence ID" value="GEU34158.1"/>
    <property type="molecule type" value="Genomic_DNA"/>
</dbReference>
<comment type="caution">
    <text evidence="1">The sequence shown here is derived from an EMBL/GenBank/DDBJ whole genome shotgun (WGS) entry which is preliminary data.</text>
</comment>
<sequence length="289" mass="34017">MDAEIQGRICDDNATTKDVNAAKPTVFDDEEVTMTMAQTLIKMKAIKARLLDEQMDKRLHDEKVKQAATREKQEKDDLERPKVLQQYVDKQENIDWNAVAEQIQEKHLDNIRKYQSLKRKTISIAQARKNMIVYLKNMVGYKMEHFRGMTYNKVRPIFEREYKKVQTLFEHDKNEEPTKKRVAEETLLQESFKKLKAVEVLGFEFTQDTPTNDPKEMSEEDVQNMLEITPVSEFKVEALQVKYPVIDWKIHSEGLRSYWKIIRVGGITKAYQSFKDMLKGFDREDLDAL</sequence>
<dbReference type="AlphaFoldDB" id="A0A6L2JAX0"/>
<organism evidence="1">
    <name type="scientific">Tanacetum cinerariifolium</name>
    <name type="common">Dalmatian daisy</name>
    <name type="synonym">Chrysanthemum cinerariifolium</name>
    <dbReference type="NCBI Taxonomy" id="118510"/>
    <lineage>
        <taxon>Eukaryota</taxon>
        <taxon>Viridiplantae</taxon>
        <taxon>Streptophyta</taxon>
        <taxon>Embryophyta</taxon>
        <taxon>Tracheophyta</taxon>
        <taxon>Spermatophyta</taxon>
        <taxon>Magnoliopsida</taxon>
        <taxon>eudicotyledons</taxon>
        <taxon>Gunneridae</taxon>
        <taxon>Pentapetalae</taxon>
        <taxon>asterids</taxon>
        <taxon>campanulids</taxon>
        <taxon>Asterales</taxon>
        <taxon>Asteraceae</taxon>
        <taxon>Asteroideae</taxon>
        <taxon>Anthemideae</taxon>
        <taxon>Anthemidinae</taxon>
        <taxon>Tanacetum</taxon>
    </lineage>
</organism>
<proteinExistence type="predicted"/>
<reference evidence="1" key="1">
    <citation type="journal article" date="2019" name="Sci. Rep.">
        <title>Draft genome of Tanacetum cinerariifolium, the natural source of mosquito coil.</title>
        <authorList>
            <person name="Yamashiro T."/>
            <person name="Shiraishi A."/>
            <person name="Satake H."/>
            <person name="Nakayama K."/>
        </authorList>
    </citation>
    <scope>NUCLEOTIDE SEQUENCE</scope>
</reference>